<dbReference type="Gene3D" id="3.30.950.30">
    <property type="entry name" value="Schlafen, AAA domain"/>
    <property type="match status" value="1"/>
</dbReference>
<proteinExistence type="predicted"/>
<reference evidence="2" key="1">
    <citation type="journal article" date="2019" name="Int. J. Syst. Evol. Microbiol.">
        <title>The Global Catalogue of Microorganisms (GCM) 10K type strain sequencing project: providing services to taxonomists for standard genome sequencing and annotation.</title>
        <authorList>
            <consortium name="The Broad Institute Genomics Platform"/>
            <consortium name="The Broad Institute Genome Sequencing Center for Infectious Disease"/>
            <person name="Wu L."/>
            <person name="Ma J."/>
        </authorList>
    </citation>
    <scope>NUCLEOTIDE SEQUENCE [LARGE SCALE GENOMIC DNA]</scope>
    <source>
        <strain evidence="2">JCM 17926</strain>
    </source>
</reference>
<accession>A0ABP8M5V6</accession>
<gene>
    <name evidence="1" type="ORF">GCM10023188_44200</name>
</gene>
<evidence type="ECO:0000313" key="1">
    <source>
        <dbReference type="EMBL" id="GAA4443433.1"/>
    </source>
</evidence>
<dbReference type="Proteomes" id="UP001500552">
    <property type="component" value="Unassembled WGS sequence"/>
</dbReference>
<dbReference type="RefSeq" id="WP_345162520.1">
    <property type="nucleotide sequence ID" value="NZ_BAABHC010000035.1"/>
</dbReference>
<organism evidence="1 2">
    <name type="scientific">Pontibacter saemangeumensis</name>
    <dbReference type="NCBI Taxonomy" id="1084525"/>
    <lineage>
        <taxon>Bacteria</taxon>
        <taxon>Pseudomonadati</taxon>
        <taxon>Bacteroidota</taxon>
        <taxon>Cytophagia</taxon>
        <taxon>Cytophagales</taxon>
        <taxon>Hymenobacteraceae</taxon>
        <taxon>Pontibacter</taxon>
    </lineage>
</organism>
<evidence type="ECO:0000313" key="2">
    <source>
        <dbReference type="Proteomes" id="UP001500552"/>
    </source>
</evidence>
<keyword evidence="2" id="KW-1185">Reference proteome</keyword>
<name>A0ABP8M5V6_9BACT</name>
<dbReference type="EMBL" id="BAABHC010000035">
    <property type="protein sequence ID" value="GAA4443433.1"/>
    <property type="molecule type" value="Genomic_DNA"/>
</dbReference>
<comment type="caution">
    <text evidence="1">The sequence shown here is derived from an EMBL/GenBank/DDBJ whole genome shotgun (WGS) entry which is preliminary data.</text>
</comment>
<sequence>MPLHINIEDLLHHRPVESERIEFKEGWNPDAIYRTVCAFANDFENMGGGLCYGGRSGRKRGGQTACEGAL</sequence>
<protein>
    <submittedName>
        <fullName evidence="1">Uncharacterized protein</fullName>
    </submittedName>
</protein>
<dbReference type="InterPro" id="IPR038461">
    <property type="entry name" value="Schlafen_AlbA_2_dom_sf"/>
</dbReference>